<evidence type="ECO:0000313" key="6">
    <source>
        <dbReference type="EMBL" id="MFC4022293.1"/>
    </source>
</evidence>
<dbReference type="Pfam" id="PF13377">
    <property type="entry name" value="Peripla_BP_3"/>
    <property type="match status" value="1"/>
</dbReference>
<dbReference type="InterPro" id="IPR046335">
    <property type="entry name" value="LacI/GalR-like_sensor"/>
</dbReference>
<keyword evidence="7" id="KW-1185">Reference proteome</keyword>
<organism evidence="6 7">
    <name type="scientific">Oceanobacillus longus</name>
    <dbReference type="NCBI Taxonomy" id="930120"/>
    <lineage>
        <taxon>Bacteria</taxon>
        <taxon>Bacillati</taxon>
        <taxon>Bacillota</taxon>
        <taxon>Bacilli</taxon>
        <taxon>Bacillales</taxon>
        <taxon>Bacillaceae</taxon>
        <taxon>Oceanobacillus</taxon>
    </lineage>
</organism>
<dbReference type="RefSeq" id="WP_379494811.1">
    <property type="nucleotide sequence ID" value="NZ_JBHSAO010000001.1"/>
</dbReference>
<evidence type="ECO:0000259" key="4">
    <source>
        <dbReference type="PROSITE" id="PS50932"/>
    </source>
</evidence>
<dbReference type="PANTHER" id="PTHR30146">
    <property type="entry name" value="LACI-RELATED TRANSCRIPTIONAL REPRESSOR"/>
    <property type="match status" value="1"/>
</dbReference>
<dbReference type="InterPro" id="IPR010982">
    <property type="entry name" value="Lambda_DNA-bd_dom_sf"/>
</dbReference>
<feature type="domain" description="HTH cro/C1-type" evidence="5">
    <location>
        <begin position="4"/>
        <end position="50"/>
    </location>
</feature>
<reference evidence="7" key="1">
    <citation type="journal article" date="2019" name="Int. J. Syst. Evol. Microbiol.">
        <title>The Global Catalogue of Microorganisms (GCM) 10K type strain sequencing project: providing services to taxonomists for standard genome sequencing and annotation.</title>
        <authorList>
            <consortium name="The Broad Institute Genomics Platform"/>
            <consortium name="The Broad Institute Genome Sequencing Center for Infectious Disease"/>
            <person name="Wu L."/>
            <person name="Ma J."/>
        </authorList>
    </citation>
    <scope>NUCLEOTIDE SEQUENCE [LARGE SCALE GENOMIC DNA]</scope>
    <source>
        <strain evidence="7">IBRC-M 10703</strain>
    </source>
</reference>
<dbReference type="CDD" id="cd01392">
    <property type="entry name" value="HTH_LacI"/>
    <property type="match status" value="1"/>
</dbReference>
<dbReference type="Gene3D" id="1.10.260.40">
    <property type="entry name" value="lambda repressor-like DNA-binding domains"/>
    <property type="match status" value="1"/>
</dbReference>
<proteinExistence type="predicted"/>
<accession>A0ABV8GR29</accession>
<evidence type="ECO:0000259" key="5">
    <source>
        <dbReference type="PROSITE" id="PS50943"/>
    </source>
</evidence>
<evidence type="ECO:0000256" key="2">
    <source>
        <dbReference type="ARBA" id="ARBA00023125"/>
    </source>
</evidence>
<dbReference type="Gene3D" id="3.40.50.2300">
    <property type="match status" value="2"/>
</dbReference>
<dbReference type="PANTHER" id="PTHR30146:SF109">
    <property type="entry name" value="HTH-TYPE TRANSCRIPTIONAL REGULATOR GALS"/>
    <property type="match status" value="1"/>
</dbReference>
<dbReference type="SUPFAM" id="SSF47413">
    <property type="entry name" value="lambda repressor-like DNA-binding domains"/>
    <property type="match status" value="1"/>
</dbReference>
<dbReference type="EMBL" id="JBHSAO010000001">
    <property type="protein sequence ID" value="MFC4022293.1"/>
    <property type="molecule type" value="Genomic_DNA"/>
</dbReference>
<evidence type="ECO:0000313" key="7">
    <source>
        <dbReference type="Proteomes" id="UP001595772"/>
    </source>
</evidence>
<keyword evidence="2 6" id="KW-0238">DNA-binding</keyword>
<protein>
    <submittedName>
        <fullName evidence="6">LacI family DNA-binding transcriptional regulator</fullName>
    </submittedName>
</protein>
<keyword evidence="1" id="KW-0805">Transcription regulation</keyword>
<dbReference type="InterPro" id="IPR000843">
    <property type="entry name" value="HTH_LacI"/>
</dbReference>
<dbReference type="GO" id="GO:0003677">
    <property type="term" value="F:DNA binding"/>
    <property type="evidence" value="ECO:0007669"/>
    <property type="project" value="UniProtKB-KW"/>
</dbReference>
<keyword evidence="3" id="KW-0804">Transcription</keyword>
<comment type="caution">
    <text evidence="6">The sequence shown here is derived from an EMBL/GenBank/DDBJ whole genome shotgun (WGS) entry which is preliminary data.</text>
</comment>
<evidence type="ECO:0000256" key="3">
    <source>
        <dbReference type="ARBA" id="ARBA00023163"/>
    </source>
</evidence>
<dbReference type="PROSITE" id="PS50932">
    <property type="entry name" value="HTH_LACI_2"/>
    <property type="match status" value="1"/>
</dbReference>
<dbReference type="Pfam" id="PF00356">
    <property type="entry name" value="LacI"/>
    <property type="match status" value="1"/>
</dbReference>
<dbReference type="InterPro" id="IPR001387">
    <property type="entry name" value="Cro/C1-type_HTH"/>
</dbReference>
<dbReference type="Proteomes" id="UP001595772">
    <property type="component" value="Unassembled WGS sequence"/>
</dbReference>
<name>A0ABV8GR29_9BACI</name>
<dbReference type="SMART" id="SM00354">
    <property type="entry name" value="HTH_LACI"/>
    <property type="match status" value="1"/>
</dbReference>
<sequence>MAKMEDVAKVAGVSKSTVSNVFSEKRPISKEVKERVLRIANELNYKPNYWARSLAVKETRIIGLNMQAEKVKFSQFHLSLLNGVLNECYKQGYRLLVNTLSDNYKNKVEFQTSDPVDGEILLDPEIEDPRIVGRMKQNIPLVVIGKPPQTYEDKLSYVDNNNVSAAEGIGKHLISLGHKDILFLNAPSFRTVSMDRELGFKISLKEAGIELDSDQVVYKDKKSSSVEFGYEKAKEILIQNNKITAIITDNDKMALGVYRAAEEEGYSIPNDLAVISFSDDSVYATEFSPPLSCVHLNGEQLGSESAKLLIDQLHTNKPLVKRIIVPTHFEKRGSCSNS</sequence>
<dbReference type="SUPFAM" id="SSF53822">
    <property type="entry name" value="Periplasmic binding protein-like I"/>
    <property type="match status" value="1"/>
</dbReference>
<dbReference type="PROSITE" id="PS50943">
    <property type="entry name" value="HTH_CROC1"/>
    <property type="match status" value="1"/>
</dbReference>
<gene>
    <name evidence="6" type="ORF">ACFOUV_00515</name>
</gene>
<dbReference type="InterPro" id="IPR028082">
    <property type="entry name" value="Peripla_BP_I"/>
</dbReference>
<evidence type="ECO:0000256" key="1">
    <source>
        <dbReference type="ARBA" id="ARBA00023015"/>
    </source>
</evidence>
<feature type="domain" description="HTH lacI-type" evidence="4">
    <location>
        <begin position="2"/>
        <end position="56"/>
    </location>
</feature>